<evidence type="ECO:0000256" key="4">
    <source>
        <dbReference type="ARBA" id="ARBA00060634"/>
    </source>
</evidence>
<comment type="similarity">
    <text evidence="1">Belongs to the peptidase C26 family.</text>
</comment>
<dbReference type="GO" id="GO:0006598">
    <property type="term" value="P:polyamine catabolic process"/>
    <property type="evidence" value="ECO:0007669"/>
    <property type="project" value="TreeGrafter"/>
</dbReference>
<dbReference type="EC" id="3.5.1.94" evidence="5"/>
<organism evidence="6 7">
    <name type="scientific">Pseudoduganella namucuonensis</name>
    <dbReference type="NCBI Taxonomy" id="1035707"/>
    <lineage>
        <taxon>Bacteria</taxon>
        <taxon>Pseudomonadati</taxon>
        <taxon>Pseudomonadota</taxon>
        <taxon>Betaproteobacteria</taxon>
        <taxon>Burkholderiales</taxon>
        <taxon>Oxalobacteraceae</taxon>
        <taxon>Telluria group</taxon>
        <taxon>Pseudoduganella</taxon>
    </lineage>
</organism>
<dbReference type="InterPro" id="IPR044668">
    <property type="entry name" value="PuuD-like"/>
</dbReference>
<accession>A0A1I7KJD5</accession>
<dbReference type="STRING" id="1035707.SAMN05216552_101755"/>
<dbReference type="InterPro" id="IPR029062">
    <property type="entry name" value="Class_I_gatase-like"/>
</dbReference>
<dbReference type="RefSeq" id="WP_093556986.1">
    <property type="nucleotide sequence ID" value="NZ_FPBO01000017.1"/>
</dbReference>
<dbReference type="SUPFAM" id="SSF52317">
    <property type="entry name" value="Class I glutamine amidotransferase-like"/>
    <property type="match status" value="1"/>
</dbReference>
<dbReference type="PANTHER" id="PTHR43235:SF1">
    <property type="entry name" value="GLUTAMINE AMIDOTRANSFERASE PB2B2.05-RELATED"/>
    <property type="match status" value="1"/>
</dbReference>
<comment type="function">
    <text evidence="3">Involved in the breakdown of putrescine via hydrolysis of the gamma-glutamyl linkage of gamma-glutamyl-gamma-aminobutyrate.</text>
</comment>
<evidence type="ECO:0000313" key="6">
    <source>
        <dbReference type="EMBL" id="SFU97496.1"/>
    </source>
</evidence>
<comment type="pathway">
    <text evidence="4">Amine and polyamine degradation; putrescine degradation; 4-aminobutanoate from putrescine: step 4/4.</text>
</comment>
<evidence type="ECO:0000313" key="7">
    <source>
        <dbReference type="Proteomes" id="UP000199391"/>
    </source>
</evidence>
<dbReference type="Proteomes" id="UP000199391">
    <property type="component" value="Unassembled WGS sequence"/>
</dbReference>
<dbReference type="GO" id="GO:0033969">
    <property type="term" value="F:gamma-glutamyl-gamma-aminobutyrate hydrolase activity"/>
    <property type="evidence" value="ECO:0007669"/>
    <property type="project" value="UniProtKB-EC"/>
</dbReference>
<evidence type="ECO:0000256" key="5">
    <source>
        <dbReference type="ARBA" id="ARBA00066788"/>
    </source>
</evidence>
<evidence type="ECO:0000256" key="1">
    <source>
        <dbReference type="ARBA" id="ARBA00011083"/>
    </source>
</evidence>
<dbReference type="InterPro" id="IPR011697">
    <property type="entry name" value="Peptidase_C26"/>
</dbReference>
<dbReference type="CDD" id="cd01745">
    <property type="entry name" value="GATase1_2"/>
    <property type="match status" value="1"/>
</dbReference>
<comment type="catalytic activity">
    <reaction evidence="2">
        <text>4-(gamma-L-glutamylamino)butanoate + H2O = 4-aminobutanoate + L-glutamate</text>
        <dbReference type="Rhea" id="RHEA:19737"/>
        <dbReference type="ChEBI" id="CHEBI:15377"/>
        <dbReference type="ChEBI" id="CHEBI:29985"/>
        <dbReference type="ChEBI" id="CHEBI:58800"/>
        <dbReference type="ChEBI" id="CHEBI:59888"/>
        <dbReference type="EC" id="3.5.1.94"/>
    </reaction>
</comment>
<gene>
    <name evidence="6" type="ORF">SAMN05216552_101755</name>
</gene>
<evidence type="ECO:0000256" key="3">
    <source>
        <dbReference type="ARBA" id="ARBA00055068"/>
    </source>
</evidence>
<dbReference type="PROSITE" id="PS51273">
    <property type="entry name" value="GATASE_TYPE_1"/>
    <property type="match status" value="1"/>
</dbReference>
<dbReference type="EMBL" id="FPBO01000017">
    <property type="protein sequence ID" value="SFU97496.1"/>
    <property type="molecule type" value="Genomic_DNA"/>
</dbReference>
<dbReference type="PANTHER" id="PTHR43235">
    <property type="entry name" value="GLUTAMINE AMIDOTRANSFERASE PB2B2.05-RELATED"/>
    <property type="match status" value="1"/>
</dbReference>
<dbReference type="AlphaFoldDB" id="A0A1I7KJD5"/>
<sequence>MRLPIVLVPACSHKIGSHPYYAAQNKYVDAVPTGAGCMPLIVPPLGRAADLDALLAVADGVMLTGAPSNVHASLYGQELRDPSLPLDPARDATTLPLVRAALERGVPLLAICRGFQEVNVALGGTLHQAVHEVDGMADHRENKDHDLERQYAPAHRVTLEEGGVMARILGGARHIDVNSLHGQGIDRLAPGLAVEARADDGLVEAYSLAGAPSFLLAVQWHPEWRIADNPVSMQLFHAFGEACRAHRDRIP</sequence>
<keyword evidence="7" id="KW-1185">Reference proteome</keyword>
<dbReference type="GO" id="GO:0005829">
    <property type="term" value="C:cytosol"/>
    <property type="evidence" value="ECO:0007669"/>
    <property type="project" value="TreeGrafter"/>
</dbReference>
<keyword evidence="6" id="KW-0378">Hydrolase</keyword>
<proteinExistence type="inferred from homology"/>
<dbReference type="OrthoDB" id="9813383at2"/>
<dbReference type="FunFam" id="3.40.50.880:FF:000030">
    <property type="entry name" value="Gamma-glutamyl-gamma-aminobutyrate hydrolase PuuD"/>
    <property type="match status" value="1"/>
</dbReference>
<dbReference type="Gene3D" id="3.40.50.880">
    <property type="match status" value="1"/>
</dbReference>
<evidence type="ECO:0000256" key="2">
    <source>
        <dbReference type="ARBA" id="ARBA00052718"/>
    </source>
</evidence>
<dbReference type="Pfam" id="PF07722">
    <property type="entry name" value="Peptidase_C26"/>
    <property type="match status" value="1"/>
</dbReference>
<protein>
    <recommendedName>
        <fullName evidence="5">gamma-glutamyl-gamma-aminobutyrate hydrolase</fullName>
        <ecNumber evidence="5">3.5.1.94</ecNumber>
    </recommendedName>
</protein>
<name>A0A1I7KJD5_9BURK</name>
<reference evidence="7" key="1">
    <citation type="submission" date="2016-10" db="EMBL/GenBank/DDBJ databases">
        <authorList>
            <person name="Varghese N."/>
            <person name="Submissions S."/>
        </authorList>
    </citation>
    <scope>NUCLEOTIDE SEQUENCE [LARGE SCALE GENOMIC DNA]</scope>
    <source>
        <strain evidence="7">CGMCC 1.11014</strain>
    </source>
</reference>